<evidence type="ECO:0000256" key="1">
    <source>
        <dbReference type="ARBA" id="ARBA00004370"/>
    </source>
</evidence>
<dbReference type="PANTHER" id="PTHR12815:SF47">
    <property type="entry name" value="TRANSLOCATION AND ASSEMBLY MODULE SUBUNIT TAMA"/>
    <property type="match status" value="1"/>
</dbReference>
<keyword evidence="4 7" id="KW-0732">Signal</keyword>
<dbReference type="PATRIC" id="fig|445709.3.peg.418"/>
<protein>
    <recommendedName>
        <fullName evidence="8">POTRA domain-containing protein</fullName>
    </recommendedName>
</protein>
<dbReference type="GO" id="GO:0009279">
    <property type="term" value="C:cell outer membrane"/>
    <property type="evidence" value="ECO:0007669"/>
    <property type="project" value="TreeGrafter"/>
</dbReference>
<evidence type="ECO:0000256" key="3">
    <source>
        <dbReference type="ARBA" id="ARBA00022692"/>
    </source>
</evidence>
<evidence type="ECO:0000313" key="9">
    <source>
        <dbReference type="EMBL" id="AKJ70301.1"/>
    </source>
</evidence>
<evidence type="ECO:0000256" key="2">
    <source>
        <dbReference type="ARBA" id="ARBA00022452"/>
    </source>
</evidence>
<keyword evidence="5" id="KW-0472">Membrane</keyword>
<dbReference type="Gene3D" id="3.10.20.310">
    <property type="entry name" value="membrane protein fhac"/>
    <property type="match status" value="2"/>
</dbReference>
<evidence type="ECO:0000256" key="7">
    <source>
        <dbReference type="SAM" id="SignalP"/>
    </source>
</evidence>
<dbReference type="InterPro" id="IPR034746">
    <property type="entry name" value="POTRA"/>
</dbReference>
<dbReference type="KEGG" id="ptx:ABW99_01925"/>
<dbReference type="InterPro" id="IPR000184">
    <property type="entry name" value="Bac_surfAg_D15"/>
</dbReference>
<keyword evidence="2" id="KW-1134">Transmembrane beta strand</keyword>
<feature type="signal peptide" evidence="7">
    <location>
        <begin position="1"/>
        <end position="15"/>
    </location>
</feature>
<dbReference type="PROSITE" id="PS51779">
    <property type="entry name" value="POTRA"/>
    <property type="match status" value="1"/>
</dbReference>
<reference evidence="10" key="1">
    <citation type="submission" date="2015-06" db="EMBL/GenBank/DDBJ databases">
        <authorList>
            <person name="Lim Y.L."/>
            <person name="Ee R."/>
            <person name="Yong D."/>
            <person name="How K.Y."/>
            <person name="Yin W.F."/>
            <person name="Chan K.G."/>
        </authorList>
    </citation>
    <scope>NUCLEOTIDE SEQUENCE [LARGE SCALE GENOMIC DNA]</scope>
    <source>
        <strain evidence="10">DSM 25325</strain>
    </source>
</reference>
<dbReference type="Pfam" id="PF07244">
    <property type="entry name" value="POTRA"/>
    <property type="match status" value="1"/>
</dbReference>
<keyword evidence="10" id="KW-1185">Reference proteome</keyword>
<dbReference type="EMBL" id="CP011568">
    <property type="protein sequence ID" value="AKJ70301.1"/>
    <property type="molecule type" value="Genomic_DNA"/>
</dbReference>
<name>A0A0G3EZU0_9BURK</name>
<organism evidence="9 10">
    <name type="scientific">Pandoraea thiooxydans</name>
    <dbReference type="NCBI Taxonomy" id="445709"/>
    <lineage>
        <taxon>Bacteria</taxon>
        <taxon>Pseudomonadati</taxon>
        <taxon>Pseudomonadota</taxon>
        <taxon>Betaproteobacteria</taxon>
        <taxon>Burkholderiales</taxon>
        <taxon>Burkholderiaceae</taxon>
        <taxon>Pandoraea</taxon>
    </lineage>
</organism>
<dbReference type="Proteomes" id="UP000036700">
    <property type="component" value="Chromosome"/>
</dbReference>
<dbReference type="AlphaFoldDB" id="A0A0G3EZU0"/>
<proteinExistence type="predicted"/>
<dbReference type="GO" id="GO:0097347">
    <property type="term" value="C:TAM protein secretion complex"/>
    <property type="evidence" value="ECO:0007669"/>
    <property type="project" value="TreeGrafter"/>
</dbReference>
<sequence length="577" mass="64119">MVLAIALCAMFPAIAKVAAANVAYRVEIDAPAPLAGLLKAHLDLVRFEQRTDLGKEQFDYLLATVGEQVSQLAATEGYFSPVTHARVEKVGALQVVHIEVSPGERTRVSDVLLRFTGPIATQEPGRVATLESKWGMPVGQPFRQDDWSKAKDDTLYALQRYRYHAARLTFSQARIEPDRHRAELDAEYDSGPAFTLGKLHVTGTRRYPASIVEHVNPLHEGEPYSVDRLLELQRQIQNTPYFSNVIIDVPSDPAQASLAPVNVKVTEFPTQRVQAGVGYASDTGAHVLGRYGYNNVFGRAWVFSSQANLEQQRQYGLVSLAMPPDAKAYVNSVSTSFNRTTVEGVDQRSLQIGLKRARTLDKYDWAYTLDFYRDELRPDTGPRFLNHALVPGFAWTRRNVDDPIFPRRGNIISTQIGFGVKGMLSDQSFGRVYGRIRQYVPIGQRDLMILRTEFGAVLTHGSNDRIPASLLFRAGGNDSIRGYGYQSIGLNQDGSVLPAKYLATGSIEYQHWLSHQWGGAIFWDLGTASDTLQGAKIYNGVGFGVRWRSPVGPVNLDLGYGIERHQFRPNISLGVAF</sequence>
<dbReference type="GO" id="GO:0009306">
    <property type="term" value="P:protein secretion"/>
    <property type="evidence" value="ECO:0007669"/>
    <property type="project" value="TreeGrafter"/>
</dbReference>
<evidence type="ECO:0000256" key="4">
    <source>
        <dbReference type="ARBA" id="ARBA00022729"/>
    </source>
</evidence>
<evidence type="ECO:0000256" key="5">
    <source>
        <dbReference type="ARBA" id="ARBA00023136"/>
    </source>
</evidence>
<keyword evidence="6" id="KW-0998">Cell outer membrane</keyword>
<dbReference type="InterPro" id="IPR039910">
    <property type="entry name" value="D15-like"/>
</dbReference>
<keyword evidence="3" id="KW-0812">Transmembrane</keyword>
<dbReference type="STRING" id="445709.ABW99_01925"/>
<dbReference type="PANTHER" id="PTHR12815">
    <property type="entry name" value="SORTING AND ASSEMBLY MACHINERY SAMM50 PROTEIN FAMILY MEMBER"/>
    <property type="match status" value="1"/>
</dbReference>
<evidence type="ECO:0000256" key="6">
    <source>
        <dbReference type="ARBA" id="ARBA00023237"/>
    </source>
</evidence>
<evidence type="ECO:0000313" key="10">
    <source>
        <dbReference type="Proteomes" id="UP000036700"/>
    </source>
</evidence>
<comment type="subcellular location">
    <subcellularLocation>
        <location evidence="1">Membrane</location>
    </subcellularLocation>
</comment>
<evidence type="ECO:0000259" key="8">
    <source>
        <dbReference type="PROSITE" id="PS51779"/>
    </source>
</evidence>
<feature type="chain" id="PRO_5013380005" description="POTRA domain-containing protein" evidence="7">
    <location>
        <begin position="16"/>
        <end position="577"/>
    </location>
</feature>
<dbReference type="Gene3D" id="2.40.160.50">
    <property type="entry name" value="membrane protein fhac: a member of the omp85/tpsb transporter family"/>
    <property type="match status" value="1"/>
</dbReference>
<dbReference type="Pfam" id="PF01103">
    <property type="entry name" value="Omp85"/>
    <property type="match status" value="1"/>
</dbReference>
<gene>
    <name evidence="9" type="ORF">ABW99_01925</name>
</gene>
<feature type="domain" description="POTRA" evidence="8">
    <location>
        <begin position="194"/>
        <end position="268"/>
    </location>
</feature>
<dbReference type="InterPro" id="IPR010827">
    <property type="entry name" value="BamA/TamA_POTRA"/>
</dbReference>
<accession>A0A0G3EZU0</accession>